<dbReference type="EMBL" id="WWCS01000014">
    <property type="protein sequence ID" value="MYN41677.1"/>
    <property type="molecule type" value="Genomic_DNA"/>
</dbReference>
<sequence>MKHLISSCAIGLTLALTLSACDRNKTPETAPASAPAATAADAAPAAAVTALQKNDTVVGTGTEAKAGVTAIVNYTGWLFVPGAPDQHGAKFDSSIGREPFSFSLGAGQVIPGWDEGVQGMKVGGKRTLIVPAAMGYGANGAGPIPPNATLIFDVELLDVK</sequence>
<organism evidence="9 10">
    <name type="scientific">Duganella margarita</name>
    <dbReference type="NCBI Taxonomy" id="2692170"/>
    <lineage>
        <taxon>Bacteria</taxon>
        <taxon>Pseudomonadati</taxon>
        <taxon>Pseudomonadota</taxon>
        <taxon>Betaproteobacteria</taxon>
        <taxon>Burkholderiales</taxon>
        <taxon>Oxalobacteraceae</taxon>
        <taxon>Telluria group</taxon>
        <taxon>Duganella</taxon>
    </lineage>
</organism>
<dbReference type="GO" id="GO:0016853">
    <property type="term" value="F:isomerase activity"/>
    <property type="evidence" value="ECO:0007669"/>
    <property type="project" value="UniProtKB-KW"/>
</dbReference>
<keyword evidence="7" id="KW-0732">Signal</keyword>
<evidence type="ECO:0000256" key="2">
    <source>
        <dbReference type="ARBA" id="ARBA00006577"/>
    </source>
</evidence>
<feature type="domain" description="PPIase FKBP-type" evidence="8">
    <location>
        <begin position="67"/>
        <end position="160"/>
    </location>
</feature>
<reference evidence="9 10" key="1">
    <citation type="submission" date="2019-12" db="EMBL/GenBank/DDBJ databases">
        <title>Novel species isolated from a subtropical stream in China.</title>
        <authorList>
            <person name="Lu H."/>
        </authorList>
    </citation>
    <scope>NUCLEOTIDE SEQUENCE [LARGE SCALE GENOMIC DNA]</scope>
    <source>
        <strain evidence="9 10">FT109W</strain>
    </source>
</reference>
<dbReference type="PANTHER" id="PTHR43811">
    <property type="entry name" value="FKBP-TYPE PEPTIDYL-PROLYL CIS-TRANS ISOMERASE FKPA"/>
    <property type="match status" value="1"/>
</dbReference>
<dbReference type="SUPFAM" id="SSF54534">
    <property type="entry name" value="FKBP-like"/>
    <property type="match status" value="1"/>
</dbReference>
<dbReference type="RefSeq" id="WP_161046641.1">
    <property type="nucleotide sequence ID" value="NZ_WWCS01000014.1"/>
</dbReference>
<dbReference type="EC" id="5.2.1.8" evidence="6"/>
<evidence type="ECO:0000256" key="7">
    <source>
        <dbReference type="SAM" id="SignalP"/>
    </source>
</evidence>
<evidence type="ECO:0000256" key="3">
    <source>
        <dbReference type="ARBA" id="ARBA00023110"/>
    </source>
</evidence>
<dbReference type="InterPro" id="IPR001179">
    <property type="entry name" value="PPIase_FKBP_dom"/>
</dbReference>
<comment type="similarity">
    <text evidence="2 6">Belongs to the FKBP-type PPIase family.</text>
</comment>
<proteinExistence type="inferred from homology"/>
<evidence type="ECO:0000256" key="6">
    <source>
        <dbReference type="RuleBase" id="RU003915"/>
    </source>
</evidence>
<comment type="catalytic activity">
    <reaction evidence="1 5 6">
        <text>[protein]-peptidylproline (omega=180) = [protein]-peptidylproline (omega=0)</text>
        <dbReference type="Rhea" id="RHEA:16237"/>
        <dbReference type="Rhea" id="RHEA-COMP:10747"/>
        <dbReference type="Rhea" id="RHEA-COMP:10748"/>
        <dbReference type="ChEBI" id="CHEBI:83833"/>
        <dbReference type="ChEBI" id="CHEBI:83834"/>
        <dbReference type="EC" id="5.2.1.8"/>
    </reaction>
</comment>
<evidence type="ECO:0000256" key="5">
    <source>
        <dbReference type="PROSITE-ProRule" id="PRU00277"/>
    </source>
</evidence>
<dbReference type="PROSITE" id="PS50059">
    <property type="entry name" value="FKBP_PPIASE"/>
    <property type="match status" value="1"/>
</dbReference>
<evidence type="ECO:0000313" key="9">
    <source>
        <dbReference type="EMBL" id="MYN41677.1"/>
    </source>
</evidence>
<evidence type="ECO:0000256" key="4">
    <source>
        <dbReference type="ARBA" id="ARBA00023235"/>
    </source>
</evidence>
<gene>
    <name evidence="9" type="ORF">GTP55_20150</name>
</gene>
<feature type="chain" id="PRO_5045892516" description="Peptidyl-prolyl cis-trans isomerase" evidence="7">
    <location>
        <begin position="21"/>
        <end position="160"/>
    </location>
</feature>
<evidence type="ECO:0000256" key="1">
    <source>
        <dbReference type="ARBA" id="ARBA00000971"/>
    </source>
</evidence>
<feature type="signal peptide" evidence="7">
    <location>
        <begin position="1"/>
        <end position="20"/>
    </location>
</feature>
<evidence type="ECO:0000313" key="10">
    <source>
        <dbReference type="Proteomes" id="UP000466332"/>
    </source>
</evidence>
<protein>
    <recommendedName>
        <fullName evidence="6">Peptidyl-prolyl cis-trans isomerase</fullName>
        <ecNumber evidence="6">5.2.1.8</ecNumber>
    </recommendedName>
</protein>
<accession>A0ABW9WKJ0</accession>
<dbReference type="PROSITE" id="PS51257">
    <property type="entry name" value="PROKAR_LIPOPROTEIN"/>
    <property type="match status" value="1"/>
</dbReference>
<comment type="caution">
    <text evidence="9">The sequence shown here is derived from an EMBL/GenBank/DDBJ whole genome shotgun (WGS) entry which is preliminary data.</text>
</comment>
<evidence type="ECO:0000259" key="8">
    <source>
        <dbReference type="PROSITE" id="PS50059"/>
    </source>
</evidence>
<dbReference type="PANTHER" id="PTHR43811:SF19">
    <property type="entry name" value="39 KDA FK506-BINDING NUCLEAR PROTEIN"/>
    <property type="match status" value="1"/>
</dbReference>
<dbReference type="Proteomes" id="UP000466332">
    <property type="component" value="Unassembled WGS sequence"/>
</dbReference>
<keyword evidence="10" id="KW-1185">Reference proteome</keyword>
<dbReference type="InterPro" id="IPR046357">
    <property type="entry name" value="PPIase_dom_sf"/>
</dbReference>
<keyword evidence="4 5" id="KW-0413">Isomerase</keyword>
<name>A0ABW9WKJ0_9BURK</name>
<keyword evidence="3 5" id="KW-0697">Rotamase</keyword>
<dbReference type="Gene3D" id="3.10.50.40">
    <property type="match status" value="1"/>
</dbReference>
<dbReference type="Pfam" id="PF00254">
    <property type="entry name" value="FKBP_C"/>
    <property type="match status" value="1"/>
</dbReference>